<sequence length="20" mass="2386">MLVIADALCLHYMHRMVHTM</sequence>
<name>A0A0A9C848_ARUDO</name>
<evidence type="ECO:0000313" key="1">
    <source>
        <dbReference type="EMBL" id="JAD71746.1"/>
    </source>
</evidence>
<dbReference type="EMBL" id="GBRH01226149">
    <property type="protein sequence ID" value="JAD71746.1"/>
    <property type="molecule type" value="Transcribed_RNA"/>
</dbReference>
<proteinExistence type="predicted"/>
<reference evidence="1" key="2">
    <citation type="journal article" date="2015" name="Data Brief">
        <title>Shoot transcriptome of the giant reed, Arundo donax.</title>
        <authorList>
            <person name="Barrero R.A."/>
            <person name="Guerrero F.D."/>
            <person name="Moolhuijzen P."/>
            <person name="Goolsby J.A."/>
            <person name="Tidwell J."/>
            <person name="Bellgard S.E."/>
            <person name="Bellgard M.I."/>
        </authorList>
    </citation>
    <scope>NUCLEOTIDE SEQUENCE</scope>
    <source>
        <tissue evidence="1">Shoot tissue taken approximately 20 cm above the soil surface</tissue>
    </source>
</reference>
<reference evidence="1" key="1">
    <citation type="submission" date="2014-09" db="EMBL/GenBank/DDBJ databases">
        <authorList>
            <person name="Magalhaes I.L.F."/>
            <person name="Oliveira U."/>
            <person name="Santos F.R."/>
            <person name="Vidigal T.H.D.A."/>
            <person name="Brescovit A.D."/>
            <person name="Santos A.J."/>
        </authorList>
    </citation>
    <scope>NUCLEOTIDE SEQUENCE</scope>
    <source>
        <tissue evidence="1">Shoot tissue taken approximately 20 cm above the soil surface</tissue>
    </source>
</reference>
<organism evidence="1">
    <name type="scientific">Arundo donax</name>
    <name type="common">Giant reed</name>
    <name type="synonym">Donax arundinaceus</name>
    <dbReference type="NCBI Taxonomy" id="35708"/>
    <lineage>
        <taxon>Eukaryota</taxon>
        <taxon>Viridiplantae</taxon>
        <taxon>Streptophyta</taxon>
        <taxon>Embryophyta</taxon>
        <taxon>Tracheophyta</taxon>
        <taxon>Spermatophyta</taxon>
        <taxon>Magnoliopsida</taxon>
        <taxon>Liliopsida</taxon>
        <taxon>Poales</taxon>
        <taxon>Poaceae</taxon>
        <taxon>PACMAD clade</taxon>
        <taxon>Arundinoideae</taxon>
        <taxon>Arundineae</taxon>
        <taxon>Arundo</taxon>
    </lineage>
</organism>
<accession>A0A0A9C848</accession>
<protein>
    <submittedName>
        <fullName evidence="1">Uncharacterized protein</fullName>
    </submittedName>
</protein>
<dbReference type="AlphaFoldDB" id="A0A0A9C848"/>